<organism evidence="5 6">
    <name type="scientific">Nitrosococcus watsoni (strain C-113)</name>
    <dbReference type="NCBI Taxonomy" id="105559"/>
    <lineage>
        <taxon>Bacteria</taxon>
        <taxon>Pseudomonadati</taxon>
        <taxon>Pseudomonadota</taxon>
        <taxon>Gammaproteobacteria</taxon>
        <taxon>Chromatiales</taxon>
        <taxon>Chromatiaceae</taxon>
        <taxon>Nitrosococcus</taxon>
    </lineage>
</organism>
<name>D8K677_NITWC</name>
<accession>D8K677</accession>
<dbReference type="InterPro" id="IPR018490">
    <property type="entry name" value="cNMP-bd_dom_sf"/>
</dbReference>
<feature type="domain" description="Cyclic nucleotide-binding" evidence="4">
    <location>
        <begin position="32"/>
        <end position="104"/>
    </location>
</feature>
<reference evidence="5 6" key="1">
    <citation type="submission" date="2010-06" db="EMBL/GenBank/DDBJ databases">
        <title>Complete sequence of chromosome of Nitrosococcus watsoni C-113.</title>
        <authorList>
            <consortium name="US DOE Joint Genome Institute"/>
            <person name="Lucas S."/>
            <person name="Copeland A."/>
            <person name="Lapidus A."/>
            <person name="Cheng J.-F."/>
            <person name="Bruce D."/>
            <person name="Goodwin L."/>
            <person name="Pitluck S."/>
            <person name="Malfatti S.A."/>
            <person name="Chain P.S.G."/>
            <person name="Land M."/>
            <person name="Hauser L."/>
            <person name="Kyrpides N."/>
            <person name="Ivanova N."/>
            <person name="Cambell M.A."/>
            <person name="Heidelberg J.F."/>
            <person name="Klotz M.G."/>
            <person name="Woyke T."/>
        </authorList>
    </citation>
    <scope>NUCLEOTIDE SEQUENCE [LARGE SCALE GENOMIC DNA]</scope>
    <source>
        <strain evidence="5 6">C-113</strain>
    </source>
</reference>
<dbReference type="Pfam" id="PF00027">
    <property type="entry name" value="cNMP_binding"/>
    <property type="match status" value="1"/>
</dbReference>
<evidence type="ECO:0000256" key="2">
    <source>
        <dbReference type="ARBA" id="ARBA00023125"/>
    </source>
</evidence>
<dbReference type="Proteomes" id="UP000000393">
    <property type="component" value="Chromosome"/>
</dbReference>
<dbReference type="RefSeq" id="WP_013220496.1">
    <property type="nucleotide sequence ID" value="NC_014315.1"/>
</dbReference>
<evidence type="ECO:0000313" key="5">
    <source>
        <dbReference type="EMBL" id="ADJ28404.1"/>
    </source>
</evidence>
<dbReference type="GO" id="GO:0005829">
    <property type="term" value="C:cytosol"/>
    <property type="evidence" value="ECO:0007669"/>
    <property type="project" value="TreeGrafter"/>
</dbReference>
<dbReference type="InterPro" id="IPR000595">
    <property type="entry name" value="cNMP-bd_dom"/>
</dbReference>
<dbReference type="PROSITE" id="PS50042">
    <property type="entry name" value="CNMP_BINDING_3"/>
    <property type="match status" value="1"/>
</dbReference>
<dbReference type="PANTHER" id="PTHR24567">
    <property type="entry name" value="CRP FAMILY TRANSCRIPTIONAL REGULATORY PROTEIN"/>
    <property type="match status" value="1"/>
</dbReference>
<dbReference type="SMART" id="SM00100">
    <property type="entry name" value="cNMP"/>
    <property type="match status" value="1"/>
</dbReference>
<dbReference type="SUPFAM" id="SSF46785">
    <property type="entry name" value="Winged helix' DNA-binding domain"/>
    <property type="match status" value="1"/>
</dbReference>
<dbReference type="Pfam" id="PF13545">
    <property type="entry name" value="HTH_Crp_2"/>
    <property type="match status" value="1"/>
</dbReference>
<dbReference type="OrthoDB" id="7643467at2"/>
<dbReference type="SUPFAM" id="SSF51206">
    <property type="entry name" value="cAMP-binding domain-like"/>
    <property type="match status" value="1"/>
</dbReference>
<dbReference type="InterPro" id="IPR036390">
    <property type="entry name" value="WH_DNA-bd_sf"/>
</dbReference>
<dbReference type="CDD" id="cd00038">
    <property type="entry name" value="CAP_ED"/>
    <property type="match status" value="1"/>
</dbReference>
<evidence type="ECO:0000256" key="1">
    <source>
        <dbReference type="ARBA" id="ARBA00023015"/>
    </source>
</evidence>
<protein>
    <submittedName>
        <fullName evidence="5">Putative transcriptional regulator, Crp/Fnr family</fullName>
    </submittedName>
</protein>
<dbReference type="PANTHER" id="PTHR24567:SF28">
    <property type="entry name" value="LISTERIOLYSIN REGULATORY PROTEIN"/>
    <property type="match status" value="1"/>
</dbReference>
<dbReference type="InterPro" id="IPR050397">
    <property type="entry name" value="Env_Response_Regulators"/>
</dbReference>
<dbReference type="InterPro" id="IPR014710">
    <property type="entry name" value="RmlC-like_jellyroll"/>
</dbReference>
<dbReference type="Gene3D" id="2.60.120.10">
    <property type="entry name" value="Jelly Rolls"/>
    <property type="match status" value="1"/>
</dbReference>
<evidence type="ECO:0000313" key="6">
    <source>
        <dbReference type="Proteomes" id="UP000000393"/>
    </source>
</evidence>
<keyword evidence="3" id="KW-0804">Transcription</keyword>
<dbReference type="STRING" id="105559.Nwat_1498"/>
<dbReference type="KEGG" id="nwa:Nwat_1498"/>
<dbReference type="HOGENOM" id="CLU_075053_0_4_6"/>
<keyword evidence="2" id="KW-0238">DNA-binding</keyword>
<dbReference type="eggNOG" id="COG0664">
    <property type="taxonomic scope" value="Bacteria"/>
</dbReference>
<sequence length="251" mass="28539">MPKTSKREPSRCTDENWPGRERCLACPIYKLVKSQTDPEMIAWLAQVLSPIEICRFDAGETACRAGDKGQHIFSVRAGIFKAVRYSQGGEYRIVQLFRNGESFGLELLTNPHFDHSVVAIEPAEVCQIPLSVIRTVEEKVPDLCTPLMEEWHDQLRQAETWIVQFSTGTVRSRLARLVIYLSVWNSGEEINTARLLPGRELAAVLGVTPESISRVMAQWKRQNLLQRLPEIGAETYRFDKTQLRRLAEASL</sequence>
<dbReference type="InterPro" id="IPR012318">
    <property type="entry name" value="HTH_CRP"/>
</dbReference>
<proteinExistence type="predicted"/>
<dbReference type="GO" id="GO:0003700">
    <property type="term" value="F:DNA-binding transcription factor activity"/>
    <property type="evidence" value="ECO:0007669"/>
    <property type="project" value="TreeGrafter"/>
</dbReference>
<keyword evidence="6" id="KW-1185">Reference proteome</keyword>
<keyword evidence="1" id="KW-0805">Transcription regulation</keyword>
<evidence type="ECO:0000259" key="4">
    <source>
        <dbReference type="PROSITE" id="PS50042"/>
    </source>
</evidence>
<gene>
    <name evidence="5" type="ordered locus">Nwat_1498</name>
</gene>
<dbReference type="GO" id="GO:0003677">
    <property type="term" value="F:DNA binding"/>
    <property type="evidence" value="ECO:0007669"/>
    <property type="project" value="UniProtKB-KW"/>
</dbReference>
<evidence type="ECO:0000256" key="3">
    <source>
        <dbReference type="ARBA" id="ARBA00023163"/>
    </source>
</evidence>
<dbReference type="AlphaFoldDB" id="D8K677"/>
<dbReference type="EMBL" id="CP002086">
    <property type="protein sequence ID" value="ADJ28404.1"/>
    <property type="molecule type" value="Genomic_DNA"/>
</dbReference>